<dbReference type="EC" id="1.3.99.26" evidence="8"/>
<dbReference type="EC" id="1.3.99.28" evidence="8"/>
<accession>A0A7W8ZN42</accession>
<comment type="pathway">
    <text evidence="1 5">Carotenoid biosynthesis.</text>
</comment>
<dbReference type="EC" id="1.3.99.29" evidence="8"/>
<dbReference type="Gene3D" id="3.50.50.60">
    <property type="entry name" value="FAD/NAD(P)-binding domain"/>
    <property type="match status" value="2"/>
</dbReference>
<dbReference type="PANTHER" id="PTHR43734">
    <property type="entry name" value="PHYTOENE DESATURASE"/>
    <property type="match status" value="1"/>
</dbReference>
<dbReference type="GO" id="GO:0016491">
    <property type="term" value="F:oxidoreductase activity"/>
    <property type="evidence" value="ECO:0007669"/>
    <property type="project" value="UniProtKB-KW"/>
</dbReference>
<feature type="transmembrane region" description="Helical" evidence="6">
    <location>
        <begin position="12"/>
        <end position="29"/>
    </location>
</feature>
<dbReference type="EMBL" id="JACHCE010000004">
    <property type="protein sequence ID" value="MBB5636913.1"/>
    <property type="molecule type" value="Genomic_DNA"/>
</dbReference>
<dbReference type="Proteomes" id="UP000537204">
    <property type="component" value="Unassembled WGS sequence"/>
</dbReference>
<proteinExistence type="inferred from homology"/>
<evidence type="ECO:0000256" key="6">
    <source>
        <dbReference type="SAM" id="Phobius"/>
    </source>
</evidence>
<evidence type="ECO:0000256" key="2">
    <source>
        <dbReference type="ARBA" id="ARBA00006046"/>
    </source>
</evidence>
<name>A0A7W8ZN42_9SPHI</name>
<evidence type="ECO:0000256" key="5">
    <source>
        <dbReference type="RuleBase" id="RU362075"/>
    </source>
</evidence>
<evidence type="ECO:0000313" key="8">
    <source>
        <dbReference type="EMBL" id="MBB5636913.1"/>
    </source>
</evidence>
<comment type="similarity">
    <text evidence="2 5">Belongs to the carotenoid/retinoid oxidoreductase family.</text>
</comment>
<dbReference type="RefSeq" id="WP_183882815.1">
    <property type="nucleotide sequence ID" value="NZ_JACHCE010000004.1"/>
</dbReference>
<keyword evidence="3 5" id="KW-0125">Carotenoid biosynthesis</keyword>
<feature type="domain" description="Amine oxidase" evidence="7">
    <location>
        <begin position="19"/>
        <end position="490"/>
    </location>
</feature>
<dbReference type="InterPro" id="IPR002937">
    <property type="entry name" value="Amino_oxidase"/>
</dbReference>
<dbReference type="PANTHER" id="PTHR43734:SF1">
    <property type="entry name" value="PHYTOENE DESATURASE"/>
    <property type="match status" value="1"/>
</dbReference>
<gene>
    <name evidence="8" type="ORF">HDE68_002826</name>
</gene>
<dbReference type="SUPFAM" id="SSF51905">
    <property type="entry name" value="FAD/NAD(P)-binding domain"/>
    <property type="match status" value="1"/>
</dbReference>
<keyword evidence="4 5" id="KW-0560">Oxidoreductase</keyword>
<sequence length="505" mass="57289">MPIKNNYQTPKIAIIGSGFAGISAAAYLAKNGYEVDVYEKNATIGGRARQLETDNGYVFDMGPSWYWMPDVFEKFFNDFGYKAKDFYELELLDPGFSVVYGQNEVMDIPADFKALCDTFDAIEPGSAVKLKQFLEEAAYKYKIGIEKLVYKPGLSLLEFADPDLIKGVFKLQVFTSFSSHVKKYFKNPKLIALMEFPVLFLGATPEDTPALYSLMNYAGLKLGTWYPKGGFGKVILAMKTVAEKNGAKFYLNESVSELKIEGKRIKGLISSTKKKEYDGIIAAADYHHVEEKLLGDNYRNYGEKYWNKRILAPSCLIFYLGVKRKTERLGHHTLFFDENLKQHAIEIYKEPQWPTKPLFYVCCPSKTDTTVAPEGHENLFVLMPLATNVVDNDILREKYFAIIMDRLENYTGVQIRKYIDYKSSYCVNDFVTDYNAYKGNAYGLANTLMQTANLKPSLKNNKIKNIFYAGQLTVPGPGVPPSIISGHVAAIQLIKYFNETYERNI</sequence>
<comment type="caution">
    <text evidence="8">The sequence shown here is derived from an EMBL/GenBank/DDBJ whole genome shotgun (WGS) entry which is preliminary data.</text>
</comment>
<keyword evidence="6" id="KW-0812">Transmembrane</keyword>
<dbReference type="InterPro" id="IPR014105">
    <property type="entry name" value="Carotenoid/retinoid_OxRdtase"/>
</dbReference>
<evidence type="ECO:0000256" key="1">
    <source>
        <dbReference type="ARBA" id="ARBA00004829"/>
    </source>
</evidence>
<dbReference type="InterPro" id="IPR036188">
    <property type="entry name" value="FAD/NAD-bd_sf"/>
</dbReference>
<dbReference type="GO" id="GO:0016117">
    <property type="term" value="P:carotenoid biosynthetic process"/>
    <property type="evidence" value="ECO:0007669"/>
    <property type="project" value="UniProtKB-KW"/>
</dbReference>
<evidence type="ECO:0000256" key="3">
    <source>
        <dbReference type="ARBA" id="ARBA00022746"/>
    </source>
</evidence>
<dbReference type="EC" id="1.3.99.31" evidence="8"/>
<evidence type="ECO:0000313" key="9">
    <source>
        <dbReference type="Proteomes" id="UP000537204"/>
    </source>
</evidence>
<protein>
    <submittedName>
        <fullName evidence="8">Phytoene desaturase</fullName>
        <ecNumber evidence="8">1.3.99.26</ecNumber>
        <ecNumber evidence="8">1.3.99.28</ecNumber>
        <ecNumber evidence="8">1.3.99.29</ecNumber>
        <ecNumber evidence="8">1.3.99.31</ecNumber>
    </submittedName>
</protein>
<keyword evidence="6" id="KW-1133">Transmembrane helix</keyword>
<dbReference type="NCBIfam" id="TIGR02734">
    <property type="entry name" value="crtI_fam"/>
    <property type="match status" value="1"/>
</dbReference>
<organism evidence="8 9">
    <name type="scientific">Pedobacter cryoconitis</name>
    <dbReference type="NCBI Taxonomy" id="188932"/>
    <lineage>
        <taxon>Bacteria</taxon>
        <taxon>Pseudomonadati</taxon>
        <taxon>Bacteroidota</taxon>
        <taxon>Sphingobacteriia</taxon>
        <taxon>Sphingobacteriales</taxon>
        <taxon>Sphingobacteriaceae</taxon>
        <taxon>Pedobacter</taxon>
    </lineage>
</organism>
<keyword evidence="6" id="KW-0472">Membrane</keyword>
<dbReference type="Pfam" id="PF01593">
    <property type="entry name" value="Amino_oxidase"/>
    <property type="match status" value="1"/>
</dbReference>
<evidence type="ECO:0000259" key="7">
    <source>
        <dbReference type="Pfam" id="PF01593"/>
    </source>
</evidence>
<evidence type="ECO:0000256" key="4">
    <source>
        <dbReference type="ARBA" id="ARBA00023002"/>
    </source>
</evidence>
<reference evidence="8 9" key="1">
    <citation type="submission" date="2020-08" db="EMBL/GenBank/DDBJ databases">
        <title>Genomic Encyclopedia of Type Strains, Phase IV (KMG-V): Genome sequencing to study the core and pangenomes of soil and plant-associated prokaryotes.</title>
        <authorList>
            <person name="Whitman W."/>
        </authorList>
    </citation>
    <scope>NUCLEOTIDE SEQUENCE [LARGE SCALE GENOMIC DNA]</scope>
    <source>
        <strain evidence="8 9">S3M1</strain>
    </source>
</reference>
<dbReference type="AlphaFoldDB" id="A0A7W8ZN42"/>
<dbReference type="PRINTS" id="PR00419">
    <property type="entry name" value="ADXRDTASE"/>
</dbReference>